<keyword evidence="4 6" id="KW-1133">Transmembrane helix</keyword>
<comment type="subcellular location">
    <subcellularLocation>
        <location evidence="1">Cell membrane</location>
        <topology evidence="1">Multi-pass membrane protein</topology>
    </subcellularLocation>
</comment>
<dbReference type="EMBL" id="VSSQ01030289">
    <property type="protein sequence ID" value="MPM80756.1"/>
    <property type="molecule type" value="Genomic_DNA"/>
</dbReference>
<feature type="transmembrane region" description="Helical" evidence="6">
    <location>
        <begin position="36"/>
        <end position="53"/>
    </location>
</feature>
<keyword evidence="3 6" id="KW-0812">Transmembrane</keyword>
<comment type="caution">
    <text evidence="7">The sequence shown here is derived from an EMBL/GenBank/DDBJ whole genome shotgun (WGS) entry which is preliminary data.</text>
</comment>
<reference evidence="7" key="1">
    <citation type="submission" date="2019-08" db="EMBL/GenBank/DDBJ databases">
        <authorList>
            <person name="Kucharzyk K."/>
            <person name="Murdoch R.W."/>
            <person name="Higgins S."/>
            <person name="Loffler F."/>
        </authorList>
    </citation>
    <scope>NUCLEOTIDE SEQUENCE</scope>
</reference>
<gene>
    <name evidence="7" type="ORF">SDC9_127806</name>
</gene>
<evidence type="ECO:0000313" key="7">
    <source>
        <dbReference type="EMBL" id="MPM80756.1"/>
    </source>
</evidence>
<evidence type="ECO:0008006" key="8">
    <source>
        <dbReference type="Google" id="ProtNLM"/>
    </source>
</evidence>
<keyword evidence="2" id="KW-1003">Cell membrane</keyword>
<proteinExistence type="predicted"/>
<dbReference type="GO" id="GO:0005886">
    <property type="term" value="C:plasma membrane"/>
    <property type="evidence" value="ECO:0007669"/>
    <property type="project" value="UniProtKB-SubCell"/>
</dbReference>
<evidence type="ECO:0000256" key="4">
    <source>
        <dbReference type="ARBA" id="ARBA00022989"/>
    </source>
</evidence>
<keyword evidence="5 6" id="KW-0472">Membrane</keyword>
<dbReference type="InterPro" id="IPR005495">
    <property type="entry name" value="LptG/LptF_permease"/>
</dbReference>
<name>A0A645CUF7_9ZZZZ</name>
<organism evidence="7">
    <name type="scientific">bioreactor metagenome</name>
    <dbReference type="NCBI Taxonomy" id="1076179"/>
    <lineage>
        <taxon>unclassified sequences</taxon>
        <taxon>metagenomes</taxon>
        <taxon>ecological metagenomes</taxon>
    </lineage>
</organism>
<evidence type="ECO:0000256" key="5">
    <source>
        <dbReference type="ARBA" id="ARBA00023136"/>
    </source>
</evidence>
<dbReference type="AlphaFoldDB" id="A0A645CUF7"/>
<evidence type="ECO:0000256" key="1">
    <source>
        <dbReference type="ARBA" id="ARBA00004651"/>
    </source>
</evidence>
<accession>A0A645CUF7</accession>
<evidence type="ECO:0000256" key="2">
    <source>
        <dbReference type="ARBA" id="ARBA00022475"/>
    </source>
</evidence>
<dbReference type="Pfam" id="PF03739">
    <property type="entry name" value="LptF_LptG"/>
    <property type="match status" value="1"/>
</dbReference>
<sequence>MNIGIGIALSFSYILFLRFSQMFVHAGVLPPWLALWVPNIMYALIAWLLYRLAPK</sequence>
<evidence type="ECO:0000256" key="6">
    <source>
        <dbReference type="SAM" id="Phobius"/>
    </source>
</evidence>
<protein>
    <recommendedName>
        <fullName evidence="8">Lipopolysaccharide export system permease protein LptG</fullName>
    </recommendedName>
</protein>
<evidence type="ECO:0000256" key="3">
    <source>
        <dbReference type="ARBA" id="ARBA00022692"/>
    </source>
</evidence>